<dbReference type="SUPFAM" id="SSF53474">
    <property type="entry name" value="alpha/beta-Hydrolases"/>
    <property type="match status" value="1"/>
</dbReference>
<dbReference type="InterPro" id="IPR050266">
    <property type="entry name" value="AB_hydrolase_sf"/>
</dbReference>
<evidence type="ECO:0000256" key="1">
    <source>
        <dbReference type="SAM" id="Phobius"/>
    </source>
</evidence>
<dbReference type="PANTHER" id="PTHR43798:SF33">
    <property type="entry name" value="HYDROLASE, PUTATIVE (AFU_ORTHOLOGUE AFUA_2G14860)-RELATED"/>
    <property type="match status" value="1"/>
</dbReference>
<dbReference type="Gene3D" id="3.40.50.1820">
    <property type="entry name" value="alpha/beta hydrolase"/>
    <property type="match status" value="1"/>
</dbReference>
<dbReference type="PANTHER" id="PTHR43798">
    <property type="entry name" value="MONOACYLGLYCEROL LIPASE"/>
    <property type="match status" value="1"/>
</dbReference>
<dbReference type="Pfam" id="PF00561">
    <property type="entry name" value="Abhydrolase_1"/>
    <property type="match status" value="1"/>
</dbReference>
<organism evidence="3 4">
    <name type="scientific">Batrachochytrium dendrobatidis (strain JAM81 / FGSC 10211)</name>
    <name type="common">Frog chytrid fungus</name>
    <dbReference type="NCBI Taxonomy" id="684364"/>
    <lineage>
        <taxon>Eukaryota</taxon>
        <taxon>Fungi</taxon>
        <taxon>Fungi incertae sedis</taxon>
        <taxon>Chytridiomycota</taxon>
        <taxon>Chytridiomycota incertae sedis</taxon>
        <taxon>Chytridiomycetes</taxon>
        <taxon>Rhizophydiales</taxon>
        <taxon>Rhizophydiales incertae sedis</taxon>
        <taxon>Batrachochytrium</taxon>
    </lineage>
</organism>
<evidence type="ECO:0000259" key="2">
    <source>
        <dbReference type="Pfam" id="PF00561"/>
    </source>
</evidence>
<dbReference type="GeneID" id="18244237"/>
<dbReference type="InterPro" id="IPR000073">
    <property type="entry name" value="AB_hydrolase_1"/>
</dbReference>
<dbReference type="OrthoDB" id="2143066at2759"/>
<protein>
    <recommendedName>
        <fullName evidence="2">AB hydrolase-1 domain-containing protein</fullName>
    </recommendedName>
</protein>
<keyword evidence="1" id="KW-0472">Membrane</keyword>
<sequence length="290" mass="31978">MVESSITTHDGAILRYVLHGESESKPPIMLIPGLMQVKEDFELLALALSSNSRVCVSDLRGMGKSMQCQPTPPSTTPPDITLLQLATDVFDIILALGWKSFILLGLGIGGTVAMHLALMLRGRDDITLQGLILVASCPMTPSRGRFFRSSLAMVQATGDNESITHHLAQEWIKTNLSSAFCKLPHMVTELVDRFMSNLRNPRIGEEQVFAMEGLNLTDQIGLVDVPTLILHGKNDAMIDSWYANVLNDMIPNSTMVLIPDAGHWVHVMAQTRLVAEIHRFMFALKLPSHL</sequence>
<keyword evidence="4" id="KW-1185">Reference proteome</keyword>
<keyword evidence="1" id="KW-0812">Transmembrane</keyword>
<dbReference type="AlphaFoldDB" id="F4PAK3"/>
<name>F4PAK3_BATDJ</name>
<dbReference type="EMBL" id="GL882891">
    <property type="protein sequence ID" value="EGF77555.1"/>
    <property type="molecule type" value="Genomic_DNA"/>
</dbReference>
<dbReference type="RefSeq" id="XP_006681756.1">
    <property type="nucleotide sequence ID" value="XM_006681693.1"/>
</dbReference>
<keyword evidence="1" id="KW-1133">Transmembrane helix</keyword>
<gene>
    <name evidence="3" type="ORF">BATDEDRAFT_91357</name>
</gene>
<dbReference type="PRINTS" id="PR00111">
    <property type="entry name" value="ABHYDROLASE"/>
</dbReference>
<dbReference type="InParanoid" id="F4PAK3"/>
<reference evidence="3 4" key="1">
    <citation type="submission" date="2009-12" db="EMBL/GenBank/DDBJ databases">
        <title>The draft genome of Batrachochytrium dendrobatidis.</title>
        <authorList>
            <consortium name="US DOE Joint Genome Institute (JGI-PGF)"/>
            <person name="Kuo A."/>
            <person name="Salamov A."/>
            <person name="Schmutz J."/>
            <person name="Lucas S."/>
            <person name="Pitluck S."/>
            <person name="Rosenblum E."/>
            <person name="Stajich J."/>
            <person name="Eisen M."/>
            <person name="Grigoriev I.V."/>
        </authorList>
    </citation>
    <scope>NUCLEOTIDE SEQUENCE [LARGE SCALE GENOMIC DNA]</scope>
    <source>
        <strain evidence="4">JAM81 / FGSC 10211</strain>
    </source>
</reference>
<dbReference type="InterPro" id="IPR029058">
    <property type="entry name" value="AB_hydrolase_fold"/>
</dbReference>
<evidence type="ECO:0000313" key="3">
    <source>
        <dbReference type="EMBL" id="EGF77555.1"/>
    </source>
</evidence>
<dbReference type="STRING" id="684364.F4PAK3"/>
<dbReference type="HOGENOM" id="CLU_020336_53_0_1"/>
<accession>F4PAK3</accession>
<feature type="transmembrane region" description="Helical" evidence="1">
    <location>
        <begin position="101"/>
        <end position="120"/>
    </location>
</feature>
<evidence type="ECO:0000313" key="4">
    <source>
        <dbReference type="Proteomes" id="UP000007241"/>
    </source>
</evidence>
<dbReference type="Proteomes" id="UP000007241">
    <property type="component" value="Unassembled WGS sequence"/>
</dbReference>
<proteinExistence type="predicted"/>
<dbReference type="OMA" id="EDGATIW"/>
<feature type="domain" description="AB hydrolase-1" evidence="2">
    <location>
        <begin position="26"/>
        <end position="266"/>
    </location>
</feature>